<evidence type="ECO:0000256" key="1">
    <source>
        <dbReference type="SAM" id="Phobius"/>
    </source>
</evidence>
<feature type="transmembrane region" description="Helical" evidence="1">
    <location>
        <begin position="42"/>
        <end position="63"/>
    </location>
</feature>
<dbReference type="RefSeq" id="WP_313324579.1">
    <property type="nucleotide sequence ID" value="NZ_CP134878.1"/>
</dbReference>
<evidence type="ECO:0000313" key="4">
    <source>
        <dbReference type="Proteomes" id="UP001304515"/>
    </source>
</evidence>
<dbReference type="InterPro" id="IPR045625">
    <property type="entry name" value="DUF6427"/>
</dbReference>
<dbReference type="Pfam" id="PF19992">
    <property type="entry name" value="DUF6427"/>
    <property type="match status" value="1"/>
</dbReference>
<protein>
    <submittedName>
        <fullName evidence="2">DUF6427 family protein</fullName>
    </submittedName>
</protein>
<organism evidence="2">
    <name type="scientific">Flavobacterium capsici</name>
    <dbReference type="NCBI Taxonomy" id="3075618"/>
    <lineage>
        <taxon>Bacteria</taxon>
        <taxon>Pseudomonadati</taxon>
        <taxon>Bacteroidota</taxon>
        <taxon>Flavobacteriia</taxon>
        <taxon>Flavobacteriales</taxon>
        <taxon>Flavobacteriaceae</taxon>
        <taxon>Flavobacterium</taxon>
    </lineage>
</organism>
<dbReference type="Proteomes" id="UP001304515">
    <property type="component" value="Chromosome"/>
</dbReference>
<sequence length="309" mass="35820">MITSLFRKSTPINYSLVVILFLLFFSLIQIKDHSEDSTSNTIIHKLSLLGLFLASFFIVNFIAKKNGLTKNSSYPILFFLLLLGLFPTIFRTPNLIYANFFLLLAYRRLISLQNLNAIKQKLFDASFWICVAALFHFWCILFIFLVYISIIFHSSRDYRNWLIPFIAIFTTVTIFILAALIFDISWISFIIEKTKTNFQLDYFTNNIQNLALSIYVVLSLFFVFSMIFTLSNKPMILQASYKKMIFGFMIGVVVFLISINKSNAMLVFTFLPLSILCTNNIEYSQNKTYQEIVLALFIAAGFFSFFSQL</sequence>
<keyword evidence="1" id="KW-0472">Membrane</keyword>
<accession>A0AA96EW64</accession>
<feature type="transmembrane region" description="Helical" evidence="1">
    <location>
        <begin position="243"/>
        <end position="259"/>
    </location>
</feature>
<dbReference type="EMBL" id="CP134878">
    <property type="protein sequence ID" value="WNM19684.1"/>
    <property type="molecule type" value="Genomic_DNA"/>
</dbReference>
<feature type="transmembrane region" description="Helical" evidence="1">
    <location>
        <begin position="75"/>
        <end position="106"/>
    </location>
</feature>
<keyword evidence="4" id="KW-1185">Reference proteome</keyword>
<accession>A0AA96J4Y2</accession>
<dbReference type="KEGG" id="fcj:RN605_10295"/>
<dbReference type="AlphaFoldDB" id="A0AA96EW64"/>
<evidence type="ECO:0000313" key="2">
    <source>
        <dbReference type="EMBL" id="WNM19684.1"/>
    </source>
</evidence>
<feature type="transmembrane region" description="Helical" evidence="1">
    <location>
        <begin position="288"/>
        <end position="306"/>
    </location>
</feature>
<dbReference type="EMBL" id="CP134890">
    <property type="protein sequence ID" value="WNM21073.1"/>
    <property type="molecule type" value="Genomic_DNA"/>
</dbReference>
<feature type="transmembrane region" description="Helical" evidence="1">
    <location>
        <begin position="162"/>
        <end position="191"/>
    </location>
</feature>
<reference evidence="2 4" key="1">
    <citation type="submission" date="2023-09" db="EMBL/GenBank/DDBJ databases">
        <title>Flavobacterium sp. a novel bacteria isolate from Pepper rhizosphere.</title>
        <authorList>
            <person name="Peng Y."/>
            <person name="Lee J."/>
        </authorList>
    </citation>
    <scope>NUCLEOTIDE SEQUENCE</scope>
    <source>
        <strain evidence="2">PMR2A8</strain>
        <strain evidence="3 4">PMTSA4</strain>
    </source>
</reference>
<feature type="transmembrane region" description="Helical" evidence="1">
    <location>
        <begin position="12"/>
        <end position="30"/>
    </location>
</feature>
<gene>
    <name evidence="3" type="ORF">RN605_10295</name>
    <name evidence="2" type="ORF">RN608_03125</name>
</gene>
<feature type="transmembrane region" description="Helical" evidence="1">
    <location>
        <begin position="126"/>
        <end position="150"/>
    </location>
</feature>
<proteinExistence type="predicted"/>
<feature type="transmembrane region" description="Helical" evidence="1">
    <location>
        <begin position="211"/>
        <end position="231"/>
    </location>
</feature>
<name>A0AA96EW64_9FLAO</name>
<keyword evidence="1" id="KW-0812">Transmembrane</keyword>
<evidence type="ECO:0000313" key="3">
    <source>
        <dbReference type="EMBL" id="WNM21073.1"/>
    </source>
</evidence>
<keyword evidence="1" id="KW-1133">Transmembrane helix</keyword>